<evidence type="ECO:0000256" key="1">
    <source>
        <dbReference type="SAM" id="MobiDB-lite"/>
    </source>
</evidence>
<feature type="compositionally biased region" description="Low complexity" evidence="1">
    <location>
        <begin position="215"/>
        <end position="234"/>
    </location>
</feature>
<dbReference type="Pfam" id="PF13560">
    <property type="entry name" value="HTH_31"/>
    <property type="match status" value="1"/>
</dbReference>
<protein>
    <submittedName>
        <fullName evidence="4">Helix-turn-helix domain-containing protein</fullName>
    </submittedName>
</protein>
<dbReference type="PROSITE" id="PS50943">
    <property type="entry name" value="HTH_CROC1"/>
    <property type="match status" value="1"/>
</dbReference>
<dbReference type="InterPro" id="IPR001387">
    <property type="entry name" value="Cro/C1-type_HTH"/>
</dbReference>
<keyword evidence="5" id="KW-1185">Reference proteome</keyword>
<accession>A0A6G9H7E6</accession>
<dbReference type="KEGG" id="slia:HA039_31150"/>
<dbReference type="InterPro" id="IPR010982">
    <property type="entry name" value="Lambda_DNA-bd_dom_sf"/>
</dbReference>
<feature type="region of interest" description="Disordered" evidence="1">
    <location>
        <begin position="129"/>
        <end position="149"/>
    </location>
</feature>
<organism evidence="4 5">
    <name type="scientific">Streptomyces liangshanensis</name>
    <dbReference type="NCBI Taxonomy" id="2717324"/>
    <lineage>
        <taxon>Bacteria</taxon>
        <taxon>Bacillati</taxon>
        <taxon>Actinomycetota</taxon>
        <taxon>Actinomycetes</taxon>
        <taxon>Kitasatosporales</taxon>
        <taxon>Streptomycetaceae</taxon>
        <taxon>Streptomyces</taxon>
    </lineage>
</organism>
<name>A0A6G9H7E6_9ACTN</name>
<evidence type="ECO:0000313" key="4">
    <source>
        <dbReference type="EMBL" id="QIQ06179.1"/>
    </source>
</evidence>
<evidence type="ECO:0000256" key="2">
    <source>
        <dbReference type="SAM" id="Phobius"/>
    </source>
</evidence>
<feature type="compositionally biased region" description="Acidic residues" evidence="1">
    <location>
        <begin position="129"/>
        <end position="138"/>
    </location>
</feature>
<keyword evidence="2" id="KW-0812">Transmembrane</keyword>
<dbReference type="RefSeq" id="WP_167035008.1">
    <property type="nucleotide sequence ID" value="NZ_CP050177.1"/>
</dbReference>
<dbReference type="SUPFAM" id="SSF47413">
    <property type="entry name" value="lambda repressor-like DNA-binding domains"/>
    <property type="match status" value="1"/>
</dbReference>
<feature type="region of interest" description="Disordered" evidence="1">
    <location>
        <begin position="187"/>
        <end position="274"/>
    </location>
</feature>
<sequence length="510" mass="52286">MGTPKDAETDAFARRLREIRDGSGRSYGALARRVGVSGSTLHRYCSGATVPVEFAPIERLARLCGCEADDLIALHRLWVRADIERRRRQEAGAGAGVGAGAEAGAAAGAEAGAAGADDVDDARDVEAADPAEVDEEAGPGEGTDVLAVGPPAPARRRLVRRTGYSAVGAAVLALVLLVAFDRSPLSVADRQRASERPPAERTTGAPPPSGGGATADGSPSPSASKTASASPGAPRSGRPRTTGSPRPGATNSGKAPGTGTAKGNGGGGGDSGGTPFTWSTNRYVWEGGCGHAFLVNRSPATVPPPPTESDAEPWARSVGAVDAGESSVRVTVQGKSDTAVVLQALHVRIAAKRAPLPYNAYNMSPGCGGSITPRLFDVDLDSSRPIARSKAGNDAGEPIPAVSFPYKVSATDPEILLATGRTVTCDCEWYLELEWSSGARSGTVRIDDRGKPFRTSGLRGRPAYDYDTGTHRWIPAESTLTTDGAEEADSTGQADPAEASAEATGPADTP</sequence>
<keyword evidence="2" id="KW-1133">Transmembrane helix</keyword>
<feature type="region of interest" description="Disordered" evidence="1">
    <location>
        <begin position="475"/>
        <end position="510"/>
    </location>
</feature>
<keyword evidence="2" id="KW-0472">Membrane</keyword>
<dbReference type="EMBL" id="CP050177">
    <property type="protein sequence ID" value="QIQ06179.1"/>
    <property type="molecule type" value="Genomic_DNA"/>
</dbReference>
<dbReference type="CDD" id="cd00093">
    <property type="entry name" value="HTH_XRE"/>
    <property type="match status" value="1"/>
</dbReference>
<dbReference type="Gene3D" id="1.10.260.40">
    <property type="entry name" value="lambda repressor-like DNA-binding domains"/>
    <property type="match status" value="1"/>
</dbReference>
<feature type="domain" description="HTH cro/C1-type" evidence="3">
    <location>
        <begin position="16"/>
        <end position="71"/>
    </location>
</feature>
<dbReference type="Proteomes" id="UP000501179">
    <property type="component" value="Chromosome"/>
</dbReference>
<reference evidence="4 5" key="1">
    <citation type="submission" date="2020-03" db="EMBL/GenBank/DDBJ databases">
        <title>A novel species.</title>
        <authorList>
            <person name="Gao J."/>
        </authorList>
    </citation>
    <scope>NUCLEOTIDE SEQUENCE [LARGE SCALE GENOMIC DNA]</scope>
    <source>
        <strain evidence="4 5">QMT-12</strain>
    </source>
</reference>
<dbReference type="SMART" id="SM00530">
    <property type="entry name" value="HTH_XRE"/>
    <property type="match status" value="1"/>
</dbReference>
<dbReference type="GO" id="GO:0003677">
    <property type="term" value="F:DNA binding"/>
    <property type="evidence" value="ECO:0007669"/>
    <property type="project" value="InterPro"/>
</dbReference>
<gene>
    <name evidence="4" type="ORF">HA039_31150</name>
</gene>
<feature type="compositionally biased region" description="Gly residues" evidence="1">
    <location>
        <begin position="260"/>
        <end position="272"/>
    </location>
</feature>
<feature type="transmembrane region" description="Helical" evidence="2">
    <location>
        <begin position="163"/>
        <end position="180"/>
    </location>
</feature>
<dbReference type="AlphaFoldDB" id="A0A6G9H7E6"/>
<evidence type="ECO:0000313" key="5">
    <source>
        <dbReference type="Proteomes" id="UP000501179"/>
    </source>
</evidence>
<evidence type="ECO:0000259" key="3">
    <source>
        <dbReference type="PROSITE" id="PS50943"/>
    </source>
</evidence>
<proteinExistence type="predicted"/>
<feature type="compositionally biased region" description="Basic and acidic residues" evidence="1">
    <location>
        <begin position="189"/>
        <end position="199"/>
    </location>
</feature>